<sequence length="164" mass="19381">MISQEILNQAIEIEKILAKLTPYQRKYFQVSPNFKWYECWSGDLVNGVEIEKYVEPPRQYWANALRHFLNMQLVADWLAAVYKKYVAINYNSFYRTPFWNMHGKGSPDSRHMSARAGDTKPLHIILAMYKYAMIIVKLCPDMNGFKVYGTFVHADFNNNFMIYK</sequence>
<dbReference type="AlphaFoldDB" id="A0A6H1ZDB1"/>
<evidence type="ECO:0000313" key="1">
    <source>
        <dbReference type="EMBL" id="QJA45421.1"/>
    </source>
</evidence>
<dbReference type="EMBL" id="MT144705">
    <property type="protein sequence ID" value="QJH97883.1"/>
    <property type="molecule type" value="Genomic_DNA"/>
</dbReference>
<dbReference type="SUPFAM" id="SSF55166">
    <property type="entry name" value="Hedgehog/DD-peptidase"/>
    <property type="match status" value="1"/>
</dbReference>
<name>A0A6H1ZDB1_9ZZZZ</name>
<accession>A0A6H1ZDB1</accession>
<organism evidence="1">
    <name type="scientific">viral metagenome</name>
    <dbReference type="NCBI Taxonomy" id="1070528"/>
    <lineage>
        <taxon>unclassified sequences</taxon>
        <taxon>metagenomes</taxon>
        <taxon>organismal metagenomes</taxon>
    </lineage>
</organism>
<dbReference type="Gene3D" id="3.30.1380.10">
    <property type="match status" value="1"/>
</dbReference>
<proteinExistence type="predicted"/>
<reference evidence="1" key="1">
    <citation type="submission" date="2020-03" db="EMBL/GenBank/DDBJ databases">
        <title>The deep terrestrial virosphere.</title>
        <authorList>
            <person name="Holmfeldt K."/>
            <person name="Nilsson E."/>
            <person name="Simone D."/>
            <person name="Lopez-Fernandez M."/>
            <person name="Wu X."/>
            <person name="de Brujin I."/>
            <person name="Lundin D."/>
            <person name="Andersson A."/>
            <person name="Bertilsson S."/>
            <person name="Dopson M."/>
        </authorList>
    </citation>
    <scope>NUCLEOTIDE SEQUENCE</scope>
    <source>
        <strain evidence="1">TM448A00237</strain>
        <strain evidence="2">TM448B01100</strain>
    </source>
</reference>
<dbReference type="EMBL" id="MT143990">
    <property type="protein sequence ID" value="QJA45421.1"/>
    <property type="molecule type" value="Genomic_DNA"/>
</dbReference>
<protein>
    <submittedName>
        <fullName evidence="1">Putative peptidase</fullName>
    </submittedName>
</protein>
<dbReference type="InterPro" id="IPR009045">
    <property type="entry name" value="Zn_M74/Hedgehog-like"/>
</dbReference>
<gene>
    <name evidence="1" type="ORF">TM448A00237_0027</name>
    <name evidence="2" type="ORF">TM448B01100_0029</name>
</gene>
<evidence type="ECO:0000313" key="2">
    <source>
        <dbReference type="EMBL" id="QJH97883.1"/>
    </source>
</evidence>